<dbReference type="SUPFAM" id="SSF51679">
    <property type="entry name" value="Bacterial luciferase-like"/>
    <property type="match status" value="1"/>
</dbReference>
<dbReference type="GO" id="GO:0016705">
    <property type="term" value="F:oxidoreductase activity, acting on paired donors, with incorporation or reduction of molecular oxygen"/>
    <property type="evidence" value="ECO:0007669"/>
    <property type="project" value="InterPro"/>
</dbReference>
<evidence type="ECO:0000313" key="1">
    <source>
        <dbReference type="EMBL" id="CAB4763712.1"/>
    </source>
</evidence>
<reference evidence="1" key="1">
    <citation type="submission" date="2020-05" db="EMBL/GenBank/DDBJ databases">
        <authorList>
            <person name="Chiriac C."/>
            <person name="Salcher M."/>
            <person name="Ghai R."/>
            <person name="Kavagutti S V."/>
        </authorList>
    </citation>
    <scope>NUCLEOTIDE SEQUENCE</scope>
</reference>
<dbReference type="EMBL" id="CAEZYU010000192">
    <property type="protein sequence ID" value="CAB4763712.1"/>
    <property type="molecule type" value="Genomic_DNA"/>
</dbReference>
<name>A0A6J6UV96_9ZZZZ</name>
<accession>A0A6J6UV96</accession>
<protein>
    <submittedName>
        <fullName evidence="1">Unannotated protein</fullName>
    </submittedName>
</protein>
<dbReference type="AlphaFoldDB" id="A0A6J6UV96"/>
<organism evidence="1">
    <name type="scientific">freshwater metagenome</name>
    <dbReference type="NCBI Taxonomy" id="449393"/>
    <lineage>
        <taxon>unclassified sequences</taxon>
        <taxon>metagenomes</taxon>
        <taxon>ecological metagenomes</taxon>
    </lineage>
</organism>
<proteinExistence type="predicted"/>
<gene>
    <name evidence="1" type="ORF">UFOPK2766_02384</name>
</gene>
<dbReference type="Gene3D" id="3.20.20.30">
    <property type="entry name" value="Luciferase-like domain"/>
    <property type="match status" value="1"/>
</dbReference>
<sequence>MGDHLDEELRLKKLVGRLATYLQGYGDLLVSVNNWDPQVLARFRADEVVGSIGGAIDAVATLEQLEHIAKLFPGEWLQAAATGTAEQCAQRVLAQFDLGADGVILHGATPTELDPVVRAYREIRPANRFDSQVPNPGWAHA</sequence>
<dbReference type="InterPro" id="IPR036661">
    <property type="entry name" value="Luciferase-like_sf"/>
</dbReference>